<name>A0AA39GQY3_SARSR</name>
<gene>
    <name evidence="4" type="ORF">NLU13_0442</name>
</gene>
<evidence type="ECO:0000259" key="2">
    <source>
        <dbReference type="Pfam" id="PF02558"/>
    </source>
</evidence>
<reference evidence="4" key="1">
    <citation type="submission" date="2022-10" db="EMBL/GenBank/DDBJ databases">
        <title>Determination and structural analysis of whole genome sequence of Sarocladium strictum F4-1.</title>
        <authorList>
            <person name="Hu L."/>
            <person name="Jiang Y."/>
        </authorList>
    </citation>
    <scope>NUCLEOTIDE SEQUENCE</scope>
    <source>
        <strain evidence="4">F4-1</strain>
    </source>
</reference>
<organism evidence="4 5">
    <name type="scientific">Sarocladium strictum</name>
    <name type="common">Black bundle disease fungus</name>
    <name type="synonym">Acremonium strictum</name>
    <dbReference type="NCBI Taxonomy" id="5046"/>
    <lineage>
        <taxon>Eukaryota</taxon>
        <taxon>Fungi</taxon>
        <taxon>Dikarya</taxon>
        <taxon>Ascomycota</taxon>
        <taxon>Pezizomycotina</taxon>
        <taxon>Sordariomycetes</taxon>
        <taxon>Hypocreomycetidae</taxon>
        <taxon>Hypocreales</taxon>
        <taxon>Sarocladiaceae</taxon>
        <taxon>Sarocladium</taxon>
    </lineage>
</organism>
<proteinExistence type="predicted"/>
<feature type="domain" description="Ketopantoate reductase N-terminal" evidence="2">
    <location>
        <begin position="9"/>
        <end position="166"/>
    </location>
</feature>
<dbReference type="FunFam" id="3.40.50.720:FF:000424">
    <property type="entry name" value="Meiotically up-regulated gene 72 protein"/>
    <property type="match status" value="1"/>
</dbReference>
<evidence type="ECO:0000313" key="5">
    <source>
        <dbReference type="Proteomes" id="UP001175261"/>
    </source>
</evidence>
<dbReference type="InterPro" id="IPR008927">
    <property type="entry name" value="6-PGluconate_DH-like_C_sf"/>
</dbReference>
<protein>
    <recommendedName>
        <fullName evidence="6">2-dehydropantoate 2-reductase</fullName>
    </recommendedName>
</protein>
<dbReference type="Pfam" id="PF02558">
    <property type="entry name" value="ApbA"/>
    <property type="match status" value="1"/>
</dbReference>
<sequence length="723" mass="78330">MAASELMQICLVGGNPVSAFLSWRLQATNACDVTLVWKSGFEHVAQYGISFKSQTFGNERFKPRQVVRNPEDAAQGGAVAFDYVVLCVKALPDVYDLAAVIDSVVTPQHTCILVNTTHTLGVEAAIEDRFPTNVVLSLVSGAEVSQLGQSEFEHKGSTDIWVGPANRNNKIPQSIQEDMAQALAMTLSTGQVDCKVSTNIRQQQYERVIGPIAFHPISVIFDTSNHAALLEKVGVRELVSDVIDELLRLAEANGCKFPPDFKQNVTDEMVKPTNTESIMWQDYAARRPMEVETYLGSPIKLAKESGTAVPRIETLYAILHHLNITNRNRPRPTLDTNGMHPPPGSPTIASPGPRISSHGGPPRPMPGMPNGNGMGPPRQPRPRNSSNMSQGGPMRRPPPMNGGGPNGYGRPPPMNGGSRAPSRRGSFEGNDLEEFSHLVLYDDIPEGSEPSVAGDEYSLRDREMQLRQREMALREQEMRMGGGRRGPPSQHGPPGPARRGPHPMRNSTQVFDDDDDDDDYFDPNHAGGQTPIIDPDNFDMMSVTSRKNRKAPPASPAQFRRNPEFETGPPARGGRFRPHFGRQRSSQVPIPVASAENILDDPLMSCSSNRYGSVDRGTMGASSRANSLTASRLEDYQFGGPGGPGGPGMNGGFPRRASQSPGTPYGPSMRSSSGRPSPPNGYGPPMNGRPSPPDGMRQPVPRYPPGQGNAVAPQQVEQQVGRG</sequence>
<feature type="domain" description="Ketopantoate reductase C-terminal" evidence="3">
    <location>
        <begin position="199"/>
        <end position="322"/>
    </location>
</feature>
<dbReference type="Gene3D" id="1.10.1040.10">
    <property type="entry name" value="N-(1-d-carboxylethyl)-l-norvaline Dehydrogenase, domain 2"/>
    <property type="match status" value="1"/>
</dbReference>
<evidence type="ECO:0000256" key="1">
    <source>
        <dbReference type="SAM" id="MobiDB-lite"/>
    </source>
</evidence>
<dbReference type="Proteomes" id="UP001175261">
    <property type="component" value="Unassembled WGS sequence"/>
</dbReference>
<evidence type="ECO:0000313" key="4">
    <source>
        <dbReference type="EMBL" id="KAK0390939.1"/>
    </source>
</evidence>
<dbReference type="FunFam" id="1.10.1040.10:FF:000017">
    <property type="entry name" value="2-dehydropantoate 2-reductase"/>
    <property type="match status" value="1"/>
</dbReference>
<dbReference type="Gene3D" id="3.40.50.720">
    <property type="entry name" value="NAD(P)-binding Rossmann-like Domain"/>
    <property type="match status" value="1"/>
</dbReference>
<dbReference type="GO" id="GO:0005737">
    <property type="term" value="C:cytoplasm"/>
    <property type="evidence" value="ECO:0007669"/>
    <property type="project" value="TreeGrafter"/>
</dbReference>
<accession>A0AA39GQY3</accession>
<keyword evidence="5" id="KW-1185">Reference proteome</keyword>
<dbReference type="InterPro" id="IPR013328">
    <property type="entry name" value="6PGD_dom2"/>
</dbReference>
<feature type="region of interest" description="Disordered" evidence="1">
    <location>
        <begin position="327"/>
        <end position="591"/>
    </location>
</feature>
<dbReference type="SUPFAM" id="SSF48179">
    <property type="entry name" value="6-phosphogluconate dehydrogenase C-terminal domain-like"/>
    <property type="match status" value="1"/>
</dbReference>
<dbReference type="AlphaFoldDB" id="A0AA39GQY3"/>
<feature type="compositionally biased region" description="Low complexity" evidence="1">
    <location>
        <begin position="665"/>
        <end position="675"/>
    </location>
</feature>
<dbReference type="PANTHER" id="PTHR21708:SF25">
    <property type="entry name" value="PROTEIN PAM1-RELATED"/>
    <property type="match status" value="1"/>
</dbReference>
<feature type="compositionally biased region" description="Gly residues" evidence="1">
    <location>
        <begin position="639"/>
        <end position="651"/>
    </location>
</feature>
<dbReference type="PANTHER" id="PTHR21708">
    <property type="entry name" value="PROBABLE 2-DEHYDROPANTOATE 2-REDUCTASE"/>
    <property type="match status" value="1"/>
</dbReference>
<feature type="compositionally biased region" description="Polar residues" evidence="1">
    <location>
        <begin position="620"/>
        <end position="630"/>
    </location>
</feature>
<comment type="caution">
    <text evidence="4">The sequence shown here is derived from an EMBL/GenBank/DDBJ whole genome shotgun (WGS) entry which is preliminary data.</text>
</comment>
<feature type="compositionally biased region" description="Basic and acidic residues" evidence="1">
    <location>
        <begin position="457"/>
        <end position="478"/>
    </location>
</feature>
<dbReference type="InterPro" id="IPR013332">
    <property type="entry name" value="KPR_N"/>
</dbReference>
<feature type="region of interest" description="Disordered" evidence="1">
    <location>
        <begin position="611"/>
        <end position="723"/>
    </location>
</feature>
<dbReference type="Pfam" id="PF08546">
    <property type="entry name" value="ApbA_C"/>
    <property type="match status" value="1"/>
</dbReference>
<dbReference type="InterPro" id="IPR013752">
    <property type="entry name" value="KPA_reductase"/>
</dbReference>
<dbReference type="EMBL" id="JAPDFR010000001">
    <property type="protein sequence ID" value="KAK0390939.1"/>
    <property type="molecule type" value="Genomic_DNA"/>
</dbReference>
<evidence type="ECO:0000259" key="3">
    <source>
        <dbReference type="Pfam" id="PF08546"/>
    </source>
</evidence>
<dbReference type="InterPro" id="IPR051402">
    <property type="entry name" value="KPR-Related"/>
</dbReference>
<evidence type="ECO:0008006" key="6">
    <source>
        <dbReference type="Google" id="ProtNLM"/>
    </source>
</evidence>
<feature type="compositionally biased region" description="Acidic residues" evidence="1">
    <location>
        <begin position="511"/>
        <end position="521"/>
    </location>
</feature>